<evidence type="ECO:0000256" key="2">
    <source>
        <dbReference type="ARBA" id="ARBA00022448"/>
    </source>
</evidence>
<dbReference type="Gene3D" id="6.10.140.1330">
    <property type="match status" value="1"/>
</dbReference>
<dbReference type="InterPro" id="IPR018422">
    <property type="entry name" value="Cation/H_exchanger_CPA1"/>
</dbReference>
<dbReference type="Pfam" id="PF00999">
    <property type="entry name" value="Na_H_Exchanger"/>
    <property type="match status" value="1"/>
</dbReference>
<feature type="transmembrane region" description="Helical" evidence="10">
    <location>
        <begin position="56"/>
        <end position="73"/>
    </location>
</feature>
<dbReference type="NCBIfam" id="TIGR00831">
    <property type="entry name" value="a_cpa1"/>
    <property type="match status" value="1"/>
</dbReference>
<evidence type="ECO:0000256" key="5">
    <source>
        <dbReference type="ARBA" id="ARBA00022989"/>
    </source>
</evidence>
<protein>
    <submittedName>
        <fullName evidence="12">Na+/H+ antiporter</fullName>
    </submittedName>
</protein>
<evidence type="ECO:0000256" key="6">
    <source>
        <dbReference type="ARBA" id="ARBA00023053"/>
    </source>
</evidence>
<gene>
    <name evidence="12" type="ORF">ESB13_00340</name>
</gene>
<evidence type="ECO:0000256" key="8">
    <source>
        <dbReference type="ARBA" id="ARBA00023136"/>
    </source>
</evidence>
<dbReference type="GO" id="GO:0015386">
    <property type="term" value="F:potassium:proton antiporter activity"/>
    <property type="evidence" value="ECO:0007669"/>
    <property type="project" value="TreeGrafter"/>
</dbReference>
<feature type="transmembrane region" description="Helical" evidence="10">
    <location>
        <begin position="30"/>
        <end position="50"/>
    </location>
</feature>
<feature type="transmembrane region" description="Helical" evidence="10">
    <location>
        <begin position="269"/>
        <end position="292"/>
    </location>
</feature>
<keyword evidence="4 10" id="KW-0812">Transmembrane</keyword>
<feature type="transmembrane region" description="Helical" evidence="10">
    <location>
        <begin position="6"/>
        <end position="23"/>
    </location>
</feature>
<keyword evidence="8 10" id="KW-0472">Membrane</keyword>
<feature type="transmembrane region" description="Helical" evidence="10">
    <location>
        <begin position="384"/>
        <end position="408"/>
    </location>
</feature>
<name>A0A4Q1DA10_9BACT</name>
<keyword evidence="9 10" id="KW-0739">Sodium transport</keyword>
<feature type="transmembrane region" description="Helical" evidence="10">
    <location>
        <begin position="85"/>
        <end position="108"/>
    </location>
</feature>
<dbReference type="AlphaFoldDB" id="A0A4Q1DA10"/>
<proteinExistence type="inferred from homology"/>
<keyword evidence="6 10" id="KW-0915">Sodium</keyword>
<comment type="caution">
    <text evidence="12">The sequence shown here is derived from an EMBL/GenBank/DDBJ whole genome shotgun (WGS) entry which is preliminary data.</text>
</comment>
<keyword evidence="2 10" id="KW-0813">Transport</keyword>
<dbReference type="GO" id="GO:0051453">
    <property type="term" value="P:regulation of intracellular pH"/>
    <property type="evidence" value="ECO:0007669"/>
    <property type="project" value="TreeGrafter"/>
</dbReference>
<dbReference type="GO" id="GO:0098719">
    <property type="term" value="P:sodium ion import across plasma membrane"/>
    <property type="evidence" value="ECO:0007669"/>
    <property type="project" value="TreeGrafter"/>
</dbReference>
<dbReference type="Proteomes" id="UP000290545">
    <property type="component" value="Unassembled WGS sequence"/>
</dbReference>
<accession>A0A4Q1DA10</accession>
<dbReference type="InterPro" id="IPR006153">
    <property type="entry name" value="Cation/H_exchanger_TM"/>
</dbReference>
<comment type="subcellular location">
    <subcellularLocation>
        <location evidence="1 10">Cell membrane</location>
        <topology evidence="1 10">Multi-pass membrane protein</topology>
    </subcellularLocation>
</comment>
<keyword evidence="13" id="KW-1185">Reference proteome</keyword>
<feature type="transmembrane region" description="Helical" evidence="10">
    <location>
        <begin position="225"/>
        <end position="249"/>
    </location>
</feature>
<evidence type="ECO:0000256" key="1">
    <source>
        <dbReference type="ARBA" id="ARBA00004651"/>
    </source>
</evidence>
<feature type="transmembrane region" description="Helical" evidence="10">
    <location>
        <begin position="184"/>
        <end position="205"/>
    </location>
</feature>
<dbReference type="OrthoDB" id="9809206at2"/>
<feature type="transmembrane region" description="Helical" evidence="10">
    <location>
        <begin position="349"/>
        <end position="372"/>
    </location>
</feature>
<organism evidence="12 13">
    <name type="scientific">Filimonas effusa</name>
    <dbReference type="NCBI Taxonomy" id="2508721"/>
    <lineage>
        <taxon>Bacteria</taxon>
        <taxon>Pseudomonadati</taxon>
        <taxon>Bacteroidota</taxon>
        <taxon>Chitinophagia</taxon>
        <taxon>Chitinophagales</taxon>
        <taxon>Chitinophagaceae</taxon>
        <taxon>Filimonas</taxon>
    </lineage>
</organism>
<evidence type="ECO:0000313" key="12">
    <source>
        <dbReference type="EMBL" id="RXK85309.1"/>
    </source>
</evidence>
<evidence type="ECO:0000256" key="3">
    <source>
        <dbReference type="ARBA" id="ARBA00022475"/>
    </source>
</evidence>
<comment type="caution">
    <text evidence="10">Lacks conserved residue(s) required for the propagation of feature annotation.</text>
</comment>
<evidence type="ECO:0000259" key="11">
    <source>
        <dbReference type="Pfam" id="PF00999"/>
    </source>
</evidence>
<dbReference type="PANTHER" id="PTHR10110:SF86">
    <property type="entry name" value="SODIUM_HYDROGEN EXCHANGER 7"/>
    <property type="match status" value="1"/>
</dbReference>
<keyword evidence="10" id="KW-0050">Antiport</keyword>
<comment type="similarity">
    <text evidence="10">Belongs to the monovalent cation:proton antiporter 1 (CPA1) transporter (TC 2.A.36) family.</text>
</comment>
<evidence type="ECO:0000256" key="9">
    <source>
        <dbReference type="ARBA" id="ARBA00023201"/>
    </source>
</evidence>
<dbReference type="RefSeq" id="WP_129001061.1">
    <property type="nucleotide sequence ID" value="NZ_SDHZ01000001.1"/>
</dbReference>
<keyword evidence="7 10" id="KW-0406">Ion transport</keyword>
<feature type="domain" description="Cation/H+ exchanger transmembrane" evidence="11">
    <location>
        <begin position="15"/>
        <end position="409"/>
    </location>
</feature>
<dbReference type="EMBL" id="SDHZ01000001">
    <property type="protein sequence ID" value="RXK85309.1"/>
    <property type="molecule type" value="Genomic_DNA"/>
</dbReference>
<evidence type="ECO:0000313" key="13">
    <source>
        <dbReference type="Proteomes" id="UP000290545"/>
    </source>
</evidence>
<comment type="function">
    <text evidence="10">Na(+)/H(+) antiporter that extrudes sodium in exchange for external protons.</text>
</comment>
<evidence type="ECO:0000256" key="10">
    <source>
        <dbReference type="RuleBase" id="RU366002"/>
    </source>
</evidence>
<keyword evidence="5 10" id="KW-1133">Transmembrane helix</keyword>
<keyword evidence="3 10" id="KW-1003">Cell membrane</keyword>
<dbReference type="InterPro" id="IPR004705">
    <property type="entry name" value="Cation/H_exchanger_CPA1_bac"/>
</dbReference>
<feature type="transmembrane region" description="Helical" evidence="10">
    <location>
        <begin position="304"/>
        <end position="328"/>
    </location>
</feature>
<evidence type="ECO:0000256" key="7">
    <source>
        <dbReference type="ARBA" id="ARBA00023065"/>
    </source>
</evidence>
<dbReference type="GO" id="GO:0005886">
    <property type="term" value="C:plasma membrane"/>
    <property type="evidence" value="ECO:0007669"/>
    <property type="project" value="UniProtKB-SubCell"/>
</dbReference>
<dbReference type="GO" id="GO:0015385">
    <property type="term" value="F:sodium:proton antiporter activity"/>
    <property type="evidence" value="ECO:0007669"/>
    <property type="project" value="InterPro"/>
</dbReference>
<sequence>MIHHNLLLILALFFIMAMLYMLSQRLKISYPIFLVMGGLGISFIPGLPHLNVDPDLVFLIFLPPLLFEAAWYSSWHQLWKWRRPVLSLGFGLVLFTSLAIAYFSVHIIPGFTLALGFLLGGIISPPDAVAATSVLKGMEVPKRGTTILEGESLVNDAASLTVFRFAVTAVLTSQFVIQQAVIDFLVAAVMGVFVGVVIGHILYLILRYWIKASSITTPITLTAPYLMYIVAEQFHWSGVLAVVSGGLFLSFRSSDFLNYHTRLQTQEVWATVGFLLNGFVFILIGLELPVIVHGLEGYALDEAIYYALMISAMVIVIRIILVYISSWVPRLLSKRIRETEKSPGLKLPFIIGWAGMRGVVSLASALAIPLTLDDKLTAFPHRNLILFITFVVILVTLVFQGLTLPLFIRWLKVEEVDEYIPEEEQIEAIRIELGKRAIQYLDTNYAVEMSQYETISRIKEQLMRSVTASESTGNEELKKQALSTVRGLYRKIMLELISLRRDGLREMQHAGKCDDEVLRLMESNLDLEEARLNKK</sequence>
<reference evidence="12 13" key="1">
    <citation type="submission" date="2019-01" db="EMBL/GenBank/DDBJ databases">
        <title>Filimonas sp. strain TTM-71.</title>
        <authorList>
            <person name="Chen W.-M."/>
        </authorList>
    </citation>
    <scope>NUCLEOTIDE SEQUENCE [LARGE SCALE GENOMIC DNA]</scope>
    <source>
        <strain evidence="12 13">TTM-71</strain>
    </source>
</reference>
<evidence type="ECO:0000256" key="4">
    <source>
        <dbReference type="ARBA" id="ARBA00022692"/>
    </source>
</evidence>
<dbReference type="PANTHER" id="PTHR10110">
    <property type="entry name" value="SODIUM/HYDROGEN EXCHANGER"/>
    <property type="match status" value="1"/>
</dbReference>